<evidence type="ECO:0000313" key="1">
    <source>
        <dbReference type="EMBL" id="AQS58304.1"/>
    </source>
</evidence>
<gene>
    <name evidence="1" type="ORF">B0537_03885</name>
</gene>
<name>A0A1S6IU94_9FIRM</name>
<keyword evidence="2" id="KW-1185">Reference proteome</keyword>
<dbReference type="AlphaFoldDB" id="A0A1S6IU94"/>
<organism evidence="1 2">
    <name type="scientific">Desulforamulus ferrireducens</name>
    <dbReference type="NCBI Taxonomy" id="1833852"/>
    <lineage>
        <taxon>Bacteria</taxon>
        <taxon>Bacillati</taxon>
        <taxon>Bacillota</taxon>
        <taxon>Clostridia</taxon>
        <taxon>Eubacteriales</taxon>
        <taxon>Peptococcaceae</taxon>
        <taxon>Desulforamulus</taxon>
    </lineage>
</organism>
<dbReference type="EMBL" id="CP019698">
    <property type="protein sequence ID" value="AQS58304.1"/>
    <property type="molecule type" value="Genomic_DNA"/>
</dbReference>
<sequence length="78" mass="8493">MAFGRQPSAIGRRLGWIKPGTCTTFPWGEDDKSPLAEGSGPRREAIGGVMQGFYLLPLGGYATTYTIGRLFKGQWLEA</sequence>
<dbReference type="KEGG" id="dfg:B0537_03885"/>
<dbReference type="Proteomes" id="UP000189464">
    <property type="component" value="Chromosome"/>
</dbReference>
<evidence type="ECO:0000313" key="2">
    <source>
        <dbReference type="Proteomes" id="UP000189464"/>
    </source>
</evidence>
<proteinExistence type="predicted"/>
<protein>
    <submittedName>
        <fullName evidence="1">Uncharacterized protein</fullName>
    </submittedName>
</protein>
<accession>A0A1S6IU94</accession>
<reference evidence="1 2" key="1">
    <citation type="journal article" date="2016" name="Int. J. Syst. Evol. Microbiol.">
        <title>Desulfotomaculum ferrireducens sp. nov., a moderately thermophilic sulfate-reducing and dissimilatory Fe(III)-reducing bacterium isolated from compost.</title>
        <authorList>
            <person name="Yang G."/>
            <person name="Guo J."/>
            <person name="Zhuang L."/>
            <person name="Yuan Y."/>
            <person name="Zhou S."/>
        </authorList>
    </citation>
    <scope>NUCLEOTIDE SEQUENCE [LARGE SCALE GENOMIC DNA]</scope>
    <source>
        <strain evidence="1 2">GSS09</strain>
    </source>
</reference>